<proteinExistence type="predicted"/>
<accession>A0ABX7ZJ41</accession>
<dbReference type="Proteomes" id="UP000677898">
    <property type="component" value="Chromosome"/>
</dbReference>
<sequence length="129" mass="14834">MGYKVYVDWIHDRHLSRDSVTKETAHVLRLRMQSSKSLFFATTASSSASRWMPWELGFKDGHNRKAAILPVSQTDSNSFAGQEYLGIYPYVSRDRARGSTEEKLWINASSTCYVPFEKWLEGQEPYECG</sequence>
<organism evidence="1 2">
    <name type="scientific">Ralstonia syzygii</name>
    <dbReference type="NCBI Taxonomy" id="28097"/>
    <lineage>
        <taxon>Bacteria</taxon>
        <taxon>Pseudomonadati</taxon>
        <taxon>Pseudomonadota</taxon>
        <taxon>Betaproteobacteria</taxon>
        <taxon>Burkholderiales</taxon>
        <taxon>Burkholderiaceae</taxon>
        <taxon>Ralstonia</taxon>
        <taxon>Ralstonia solanacearum species complex</taxon>
    </lineage>
</organism>
<evidence type="ECO:0000313" key="2">
    <source>
        <dbReference type="Proteomes" id="UP000677898"/>
    </source>
</evidence>
<evidence type="ECO:0000313" key="1">
    <source>
        <dbReference type="EMBL" id="QUP55481.1"/>
    </source>
</evidence>
<name>A0ABX7ZJ41_9RALS</name>
<keyword evidence="2" id="KW-1185">Reference proteome</keyword>
<evidence type="ECO:0008006" key="3">
    <source>
        <dbReference type="Google" id="ProtNLM"/>
    </source>
</evidence>
<reference evidence="1 2" key="1">
    <citation type="journal article" date="2021" name="Phytopathology">
        <title>Complete genome sequence of Ralstonia syzygii subsp. indonesiensis strain LLRS-1, isolated from wilted tobacco in China.</title>
        <authorList>
            <person name="Lu C.H."/>
            <person name="Li J.Y."/>
            <person name="Mi M.G."/>
            <person name="Lin Z.L."/>
            <person name="Jiang N."/>
            <person name="Gai X."/>
            <person name="Ma J.H."/>
            <person name="Lei L.P."/>
            <person name="Xia Z.Y."/>
        </authorList>
    </citation>
    <scope>NUCLEOTIDE SEQUENCE [LARGE SCALE GENOMIC DNA]</scope>
    <source>
        <strain evidence="1 2">LLRS-1</strain>
    </source>
</reference>
<dbReference type="EMBL" id="CP046729">
    <property type="protein sequence ID" value="QUP55481.1"/>
    <property type="molecule type" value="Genomic_DNA"/>
</dbReference>
<gene>
    <name evidence="1" type="ORF">GO998_12570</name>
</gene>
<protein>
    <recommendedName>
        <fullName evidence="3">TIR domain-containing protein</fullName>
    </recommendedName>
</protein>